<dbReference type="Proteomes" id="UP000053820">
    <property type="component" value="Unassembled WGS sequence"/>
</dbReference>
<keyword evidence="1" id="KW-1133">Transmembrane helix</keyword>
<name>A0A0C9W1I7_9AGAM</name>
<evidence type="ECO:0000313" key="3">
    <source>
        <dbReference type="Proteomes" id="UP000053820"/>
    </source>
</evidence>
<feature type="transmembrane region" description="Helical" evidence="1">
    <location>
        <begin position="88"/>
        <end position="107"/>
    </location>
</feature>
<accession>A0A0C9W1I7</accession>
<dbReference type="HOGENOM" id="CLU_1199960_0_0_1"/>
<gene>
    <name evidence="2" type="ORF">HYDPIDRAFT_28107</name>
</gene>
<dbReference type="AlphaFoldDB" id="A0A0C9W1I7"/>
<evidence type="ECO:0000313" key="2">
    <source>
        <dbReference type="EMBL" id="KIJ64740.1"/>
    </source>
</evidence>
<proteinExistence type="predicted"/>
<organism evidence="2 3">
    <name type="scientific">Hydnomerulius pinastri MD-312</name>
    <dbReference type="NCBI Taxonomy" id="994086"/>
    <lineage>
        <taxon>Eukaryota</taxon>
        <taxon>Fungi</taxon>
        <taxon>Dikarya</taxon>
        <taxon>Basidiomycota</taxon>
        <taxon>Agaricomycotina</taxon>
        <taxon>Agaricomycetes</taxon>
        <taxon>Agaricomycetidae</taxon>
        <taxon>Boletales</taxon>
        <taxon>Boletales incertae sedis</taxon>
        <taxon>Leucogyrophana</taxon>
    </lineage>
</organism>
<feature type="transmembrane region" description="Helical" evidence="1">
    <location>
        <begin position="167"/>
        <end position="192"/>
    </location>
</feature>
<evidence type="ECO:0000256" key="1">
    <source>
        <dbReference type="SAM" id="Phobius"/>
    </source>
</evidence>
<dbReference type="EMBL" id="KN839845">
    <property type="protein sequence ID" value="KIJ64740.1"/>
    <property type="molecule type" value="Genomic_DNA"/>
</dbReference>
<keyword evidence="1" id="KW-0472">Membrane</keyword>
<dbReference type="OrthoDB" id="2691220at2759"/>
<keyword evidence="1" id="KW-0812">Transmembrane</keyword>
<sequence length="231" mass="25410">MFPTWLPSENEGAYALPLLIVRLCSPTIVCLAALSLFFRIPSTHFSSGPSHTRMSTLVVPLLYRLALTFLINGFADIAFAVLNRAWRPSAGFEAILGVVGYFGLGMLGARREIDGEEVWSRARAKGALLHALILDIAQVVFLTLSIKSQASGDICYDTRPGACMAEALHIMMPTVRILVLAPLLVVLLFPLIPDVPVEGQSVTWRTDDERKPLLDHNNGWITSVRMCESTF</sequence>
<feature type="transmembrane region" description="Helical" evidence="1">
    <location>
        <begin position="20"/>
        <end position="40"/>
    </location>
</feature>
<feature type="transmembrane region" description="Helical" evidence="1">
    <location>
        <begin position="61"/>
        <end position="82"/>
    </location>
</feature>
<feature type="transmembrane region" description="Helical" evidence="1">
    <location>
        <begin position="127"/>
        <end position="147"/>
    </location>
</feature>
<protein>
    <submittedName>
        <fullName evidence="2">Uncharacterized protein</fullName>
    </submittedName>
</protein>
<reference evidence="2 3" key="1">
    <citation type="submission" date="2014-04" db="EMBL/GenBank/DDBJ databases">
        <title>Evolutionary Origins and Diversification of the Mycorrhizal Mutualists.</title>
        <authorList>
            <consortium name="DOE Joint Genome Institute"/>
            <consortium name="Mycorrhizal Genomics Consortium"/>
            <person name="Kohler A."/>
            <person name="Kuo A."/>
            <person name="Nagy L.G."/>
            <person name="Floudas D."/>
            <person name="Copeland A."/>
            <person name="Barry K.W."/>
            <person name="Cichocki N."/>
            <person name="Veneault-Fourrey C."/>
            <person name="LaButti K."/>
            <person name="Lindquist E.A."/>
            <person name="Lipzen A."/>
            <person name="Lundell T."/>
            <person name="Morin E."/>
            <person name="Murat C."/>
            <person name="Riley R."/>
            <person name="Ohm R."/>
            <person name="Sun H."/>
            <person name="Tunlid A."/>
            <person name="Henrissat B."/>
            <person name="Grigoriev I.V."/>
            <person name="Hibbett D.S."/>
            <person name="Martin F."/>
        </authorList>
    </citation>
    <scope>NUCLEOTIDE SEQUENCE [LARGE SCALE GENOMIC DNA]</scope>
    <source>
        <strain evidence="2 3">MD-312</strain>
    </source>
</reference>
<keyword evidence="3" id="KW-1185">Reference proteome</keyword>